<dbReference type="RefSeq" id="WP_377042575.1">
    <property type="nucleotide sequence ID" value="NZ_JBHLUN010000001.1"/>
</dbReference>
<feature type="transmembrane region" description="Helical" evidence="1">
    <location>
        <begin position="175"/>
        <end position="193"/>
    </location>
</feature>
<dbReference type="EMBL" id="JBHLUN010000001">
    <property type="protein sequence ID" value="MFC0406887.1"/>
    <property type="molecule type" value="Genomic_DNA"/>
</dbReference>
<dbReference type="Pfam" id="PF06912">
    <property type="entry name" value="DUF1275"/>
    <property type="match status" value="1"/>
</dbReference>
<feature type="transmembrane region" description="Helical" evidence="1">
    <location>
        <begin position="49"/>
        <end position="69"/>
    </location>
</feature>
<dbReference type="PANTHER" id="PTHR37314:SF4">
    <property type="entry name" value="UPF0700 TRANSMEMBRANE PROTEIN YOAK"/>
    <property type="match status" value="1"/>
</dbReference>
<dbReference type="InterPro" id="IPR010699">
    <property type="entry name" value="DUF1275"/>
</dbReference>
<evidence type="ECO:0000256" key="1">
    <source>
        <dbReference type="SAM" id="Phobius"/>
    </source>
</evidence>
<dbReference type="PANTHER" id="PTHR37314">
    <property type="entry name" value="SLR0142 PROTEIN"/>
    <property type="match status" value="1"/>
</dbReference>
<sequence>MLAAWALTALAGCVDALVVARGGALLPVYVTGDTTKLATTLAGERWLDAWPLAALVTSFLAASTLAAWLGGRARRHALPPLLLAGLLLFLGLFLANGAWPLPTILATAAAMGAVNQALRKDPGVTFVTGALVRLARDLAAGQAVEAGKNLLRWLALLGGAAAGAACNAALGPAALAVPAGAATLAAVAVLLWPRPAPTFAKEPA</sequence>
<keyword evidence="1" id="KW-0812">Transmembrane</keyword>
<organism evidence="2 3">
    <name type="scientific">Roseomonas elaeocarpi</name>
    <dbReference type="NCBI Taxonomy" id="907779"/>
    <lineage>
        <taxon>Bacteria</taxon>
        <taxon>Pseudomonadati</taxon>
        <taxon>Pseudomonadota</taxon>
        <taxon>Alphaproteobacteria</taxon>
        <taxon>Acetobacterales</taxon>
        <taxon>Roseomonadaceae</taxon>
        <taxon>Roseomonas</taxon>
    </lineage>
</organism>
<evidence type="ECO:0000313" key="3">
    <source>
        <dbReference type="Proteomes" id="UP001589865"/>
    </source>
</evidence>
<dbReference type="Proteomes" id="UP001589865">
    <property type="component" value="Unassembled WGS sequence"/>
</dbReference>
<comment type="caution">
    <text evidence="2">The sequence shown here is derived from an EMBL/GenBank/DDBJ whole genome shotgun (WGS) entry which is preliminary data.</text>
</comment>
<name>A0ABV6JME1_9PROT</name>
<keyword evidence="1" id="KW-0472">Membrane</keyword>
<keyword evidence="1" id="KW-1133">Transmembrane helix</keyword>
<evidence type="ECO:0000313" key="2">
    <source>
        <dbReference type="EMBL" id="MFC0406887.1"/>
    </source>
</evidence>
<feature type="transmembrane region" description="Helical" evidence="1">
    <location>
        <begin position="81"/>
        <end position="99"/>
    </location>
</feature>
<reference evidence="2 3" key="1">
    <citation type="submission" date="2024-09" db="EMBL/GenBank/DDBJ databases">
        <authorList>
            <person name="Sun Q."/>
            <person name="Mori K."/>
        </authorList>
    </citation>
    <scope>NUCLEOTIDE SEQUENCE [LARGE SCALE GENOMIC DNA]</scope>
    <source>
        <strain evidence="2 3">TBRC 5777</strain>
    </source>
</reference>
<protein>
    <submittedName>
        <fullName evidence="2">DUF1275 family protein</fullName>
    </submittedName>
</protein>
<keyword evidence="3" id="KW-1185">Reference proteome</keyword>
<proteinExistence type="predicted"/>
<accession>A0ABV6JME1</accession>
<gene>
    <name evidence="2" type="ORF">ACFFGY_01415</name>
</gene>